<keyword evidence="5" id="KW-0411">Iron-sulfur</keyword>
<dbReference type="GO" id="GO:0016491">
    <property type="term" value="F:oxidoreductase activity"/>
    <property type="evidence" value="ECO:0007669"/>
    <property type="project" value="UniProtKB-KW"/>
</dbReference>
<evidence type="ECO:0000313" key="8">
    <source>
        <dbReference type="Proteomes" id="UP000240638"/>
    </source>
</evidence>
<keyword evidence="3" id="KW-0560">Oxidoreductase</keyword>
<dbReference type="InterPro" id="IPR036922">
    <property type="entry name" value="Rieske_2Fe-2S_sf"/>
</dbReference>
<proteinExistence type="predicted"/>
<dbReference type="SUPFAM" id="SSF55961">
    <property type="entry name" value="Bet v1-like"/>
    <property type="match status" value="1"/>
</dbReference>
<comment type="caution">
    <text evidence="7">The sequence shown here is derived from an EMBL/GenBank/DDBJ whole genome shotgun (WGS) entry which is preliminary data.</text>
</comment>
<keyword evidence="4" id="KW-0408">Iron</keyword>
<dbReference type="Proteomes" id="UP000240638">
    <property type="component" value="Unassembled WGS sequence"/>
</dbReference>
<evidence type="ECO:0000256" key="2">
    <source>
        <dbReference type="ARBA" id="ARBA00022723"/>
    </source>
</evidence>
<evidence type="ECO:0000313" key="7">
    <source>
        <dbReference type="EMBL" id="PTB22279.1"/>
    </source>
</evidence>
<reference evidence="7 8" key="1">
    <citation type="submission" date="2018-03" db="EMBL/GenBank/DDBJ databases">
        <title>Whole genome analyses suggest that Burkholderia sensu lato contains two further novel genera in the rhizoxinica-symbiotica group Mycetohabitans gen. nov., and Trinickia gen. nov.: implications for the evolution of diazotrophy and nodulation in the Burkholderiaceae.</title>
        <authorList>
            <person name="Estrada De Los Santos P."/>
            <person name="Palmer M."/>
            <person name="Chavez-Ramirez B."/>
            <person name="Steenkamp E.T."/>
            <person name="Hirsch A.M."/>
            <person name="Manyaka P."/>
            <person name="Maluk M."/>
            <person name="Lafos M."/>
            <person name="Crook M."/>
            <person name="Gross E."/>
            <person name="Simon M.F."/>
            <person name="Bueno Dos Reis Junior F."/>
            <person name="Poole P.S."/>
            <person name="Venter S.N."/>
            <person name="James E.K."/>
        </authorList>
    </citation>
    <scope>NUCLEOTIDE SEQUENCE [LARGE SCALE GENOMIC DNA]</scope>
    <source>
        <strain evidence="7 8">JPY-366</strain>
    </source>
</reference>
<organism evidence="7 8">
    <name type="scientific">Trinickia symbiotica</name>
    <dbReference type="NCBI Taxonomy" id="863227"/>
    <lineage>
        <taxon>Bacteria</taxon>
        <taxon>Pseudomonadati</taxon>
        <taxon>Pseudomonadota</taxon>
        <taxon>Betaproteobacteria</taxon>
        <taxon>Burkholderiales</taxon>
        <taxon>Burkholderiaceae</taxon>
        <taxon>Trinickia</taxon>
    </lineage>
</organism>
<keyword evidence="2" id="KW-0479">Metal-binding</keyword>
<dbReference type="SUPFAM" id="SSF50022">
    <property type="entry name" value="ISP domain"/>
    <property type="match status" value="1"/>
</dbReference>
<dbReference type="PROSITE" id="PS51296">
    <property type="entry name" value="RIESKE"/>
    <property type="match status" value="1"/>
</dbReference>
<name>A0A2T3Y0I9_9BURK</name>
<dbReference type="Pfam" id="PF19112">
    <property type="entry name" value="VanA_C"/>
    <property type="match status" value="1"/>
</dbReference>
<dbReference type="Gene3D" id="3.90.380.10">
    <property type="entry name" value="Naphthalene 1,2-dioxygenase Alpha Subunit, Chain A, domain 1"/>
    <property type="match status" value="1"/>
</dbReference>
<dbReference type="RefSeq" id="WP_107148663.1">
    <property type="nucleotide sequence ID" value="NZ_PYUC01000001.1"/>
</dbReference>
<dbReference type="InterPro" id="IPR017941">
    <property type="entry name" value="Rieske_2Fe-2S"/>
</dbReference>
<evidence type="ECO:0000256" key="5">
    <source>
        <dbReference type="ARBA" id="ARBA00023014"/>
    </source>
</evidence>
<evidence type="ECO:0000256" key="3">
    <source>
        <dbReference type="ARBA" id="ARBA00023002"/>
    </source>
</evidence>
<dbReference type="InterPro" id="IPR050584">
    <property type="entry name" value="Cholesterol_7-desaturase"/>
</dbReference>
<keyword evidence="1" id="KW-0001">2Fe-2S</keyword>
<feature type="domain" description="Rieske" evidence="6">
    <location>
        <begin position="12"/>
        <end position="107"/>
    </location>
</feature>
<dbReference type="GO" id="GO:0046872">
    <property type="term" value="F:metal ion binding"/>
    <property type="evidence" value="ECO:0007669"/>
    <property type="project" value="UniProtKB-KW"/>
</dbReference>
<dbReference type="PANTHER" id="PTHR21266">
    <property type="entry name" value="IRON-SULFUR DOMAIN CONTAINING PROTEIN"/>
    <property type="match status" value="1"/>
</dbReference>
<dbReference type="InterPro" id="IPR044043">
    <property type="entry name" value="VanA_C_cat"/>
</dbReference>
<evidence type="ECO:0000259" key="6">
    <source>
        <dbReference type="PROSITE" id="PS51296"/>
    </source>
</evidence>
<dbReference type="EMBL" id="PYUC01000001">
    <property type="protein sequence ID" value="PTB22279.1"/>
    <property type="molecule type" value="Genomic_DNA"/>
</dbReference>
<dbReference type="PANTHER" id="PTHR21266:SF60">
    <property type="entry name" value="3-KETOSTEROID-9-ALPHA-MONOOXYGENASE, OXYGENASE COMPONENT"/>
    <property type="match status" value="1"/>
</dbReference>
<evidence type="ECO:0000256" key="4">
    <source>
        <dbReference type="ARBA" id="ARBA00023004"/>
    </source>
</evidence>
<dbReference type="Gene3D" id="2.102.10.10">
    <property type="entry name" value="Rieske [2Fe-2S] iron-sulphur domain"/>
    <property type="match status" value="1"/>
</dbReference>
<accession>A0A2T3Y0I9</accession>
<dbReference type="CDD" id="cd03469">
    <property type="entry name" value="Rieske_RO_Alpha_N"/>
    <property type="match status" value="1"/>
</dbReference>
<protein>
    <submittedName>
        <fullName evidence="7">Rieske (2Fe-2S) protein</fullName>
    </submittedName>
</protein>
<evidence type="ECO:0000256" key="1">
    <source>
        <dbReference type="ARBA" id="ARBA00022714"/>
    </source>
</evidence>
<dbReference type="GO" id="GO:0051537">
    <property type="term" value="F:2 iron, 2 sulfur cluster binding"/>
    <property type="evidence" value="ECO:0007669"/>
    <property type="project" value="UniProtKB-KW"/>
</dbReference>
<gene>
    <name evidence="7" type="ORF">C9I57_00240</name>
</gene>
<dbReference type="AlphaFoldDB" id="A0A2T3Y0I9"/>
<sequence>MNHWPTSLESSWFVVARSRQVRGKPLAVKLLDRPLVIARTTKGRLFALDDCCPHRHVPLSAGCLTASGLQCAYHGWTFDADGRCVAVPGLAPQTPLPLARVGSASVMEFDSLVWVRLDGEGPKEIQSNFLPAFMHRSAAQAQRFVWQSTWKGRAVDALENFLDAQHTHFVHRGLVRSPRHRRTAEATVSRSGGSLQVDYHGHADQSGLLYRLFESPREIERAYFDAAAAGTAQLEYRYRNGSALYFTLHFSPIGESLTRVHGTLHVENRWAPRWGISLFAWPFLRRVLRQDQAIVEAQAKNRQRFRREEGISTELDLVRPALDAVWTSRTSRLSDDHECVRQVRMLL</sequence>
<dbReference type="Pfam" id="PF00355">
    <property type="entry name" value="Rieske"/>
    <property type="match status" value="1"/>
</dbReference>